<feature type="compositionally biased region" description="Basic and acidic residues" evidence="1">
    <location>
        <begin position="296"/>
        <end position="310"/>
    </location>
</feature>
<feature type="compositionally biased region" description="Basic and acidic residues" evidence="1">
    <location>
        <begin position="182"/>
        <end position="193"/>
    </location>
</feature>
<dbReference type="Proteomes" id="UP000027997">
    <property type="component" value="Unassembled WGS sequence"/>
</dbReference>
<dbReference type="RefSeq" id="WP_020582627.1">
    <property type="nucleotide sequence ID" value="NZ_JOJP01000001.1"/>
</dbReference>
<feature type="compositionally biased region" description="Polar residues" evidence="1">
    <location>
        <begin position="15"/>
        <end position="30"/>
    </location>
</feature>
<feature type="compositionally biased region" description="Basic and acidic residues" evidence="1">
    <location>
        <begin position="47"/>
        <end position="59"/>
    </location>
</feature>
<sequence>MDSHLGGSALSLSSTHNQPSDSLSVKSSESGALRQRENFLPSADSNKISHEPQPKKVTDFDVMPLGSSTAPKASIEDITDPLSSSDTSPEHKQELQTNSPSRNSQQPIQSIGITKTISKDNYTPLIGRSFSLQTNKERICVLGFTKVDSLGPILTESRASKEITDESRILGWYQVMVTTPKTKSETKPERPVDSAEECSDITSREPVDERVRLVYLYSRRGWGVENSNAQTIPIQKVRNDDGTFRYCIRVESKPMYNVSACILPEDSAKELLISMVSTTVESSRIEKGVSPSARIEPLHEGKERLGQDRDEPSVGCCALLSRHISR</sequence>
<evidence type="ECO:0000313" key="3">
    <source>
        <dbReference type="Proteomes" id="UP000027997"/>
    </source>
</evidence>
<proteinExistence type="predicted"/>
<feature type="region of interest" description="Disordered" evidence="1">
    <location>
        <begin position="1"/>
        <end position="108"/>
    </location>
</feature>
<feature type="compositionally biased region" description="Low complexity" evidence="1">
    <location>
        <begin position="1"/>
        <end position="14"/>
    </location>
</feature>
<feature type="region of interest" description="Disordered" evidence="1">
    <location>
        <begin position="181"/>
        <end position="201"/>
    </location>
</feature>
<feature type="region of interest" description="Disordered" evidence="1">
    <location>
        <begin position="287"/>
        <end position="310"/>
    </location>
</feature>
<gene>
    <name evidence="2" type="ORF">GV64_02535</name>
</gene>
<accession>A0A081K6J0</accession>
<feature type="compositionally biased region" description="Polar residues" evidence="1">
    <location>
        <begin position="95"/>
        <end position="108"/>
    </location>
</feature>
<comment type="caution">
    <text evidence="2">The sequence shown here is derived from an EMBL/GenBank/DDBJ whole genome shotgun (WGS) entry which is preliminary data.</text>
</comment>
<evidence type="ECO:0000256" key="1">
    <source>
        <dbReference type="SAM" id="MobiDB-lite"/>
    </source>
</evidence>
<dbReference type="AlphaFoldDB" id="A0A081K6J0"/>
<dbReference type="EMBL" id="JOJP01000001">
    <property type="protein sequence ID" value="KEI69766.1"/>
    <property type="molecule type" value="Genomic_DNA"/>
</dbReference>
<keyword evidence="3" id="KW-1185">Reference proteome</keyword>
<evidence type="ECO:0000313" key="2">
    <source>
        <dbReference type="EMBL" id="KEI69766.1"/>
    </source>
</evidence>
<reference evidence="2 3" key="1">
    <citation type="submission" date="2014-06" db="EMBL/GenBank/DDBJ databases">
        <title>Whole Genome Sequences of Three Symbiotic Endozoicomonas Bacteria.</title>
        <authorList>
            <person name="Neave M.J."/>
            <person name="Apprill A."/>
            <person name="Voolstra C.R."/>
        </authorList>
    </citation>
    <scope>NUCLEOTIDE SEQUENCE [LARGE SCALE GENOMIC DNA]</scope>
    <source>
        <strain evidence="2 3">DSM 22380</strain>
    </source>
</reference>
<name>A0A081K6J0_9GAMM</name>
<organism evidence="2 3">
    <name type="scientific">Endozoicomonas elysicola</name>
    <dbReference type="NCBI Taxonomy" id="305900"/>
    <lineage>
        <taxon>Bacteria</taxon>
        <taxon>Pseudomonadati</taxon>
        <taxon>Pseudomonadota</taxon>
        <taxon>Gammaproteobacteria</taxon>
        <taxon>Oceanospirillales</taxon>
        <taxon>Endozoicomonadaceae</taxon>
        <taxon>Endozoicomonas</taxon>
    </lineage>
</organism>
<protein>
    <submittedName>
        <fullName evidence="2">Uncharacterized protein</fullName>
    </submittedName>
</protein>